<dbReference type="Proteomes" id="UP000076532">
    <property type="component" value="Unassembled WGS sequence"/>
</dbReference>
<gene>
    <name evidence="2" type="ORF">FIBSPDRAFT_751969</name>
</gene>
<feature type="region of interest" description="Disordered" evidence="1">
    <location>
        <begin position="403"/>
        <end position="437"/>
    </location>
</feature>
<dbReference type="STRING" id="436010.A0A166D3M0"/>
<dbReference type="PANTHER" id="PTHR31912">
    <property type="entry name" value="IP13529P"/>
    <property type="match status" value="1"/>
</dbReference>
<organism evidence="2 3">
    <name type="scientific">Athelia psychrophila</name>
    <dbReference type="NCBI Taxonomy" id="1759441"/>
    <lineage>
        <taxon>Eukaryota</taxon>
        <taxon>Fungi</taxon>
        <taxon>Dikarya</taxon>
        <taxon>Basidiomycota</taxon>
        <taxon>Agaricomycotina</taxon>
        <taxon>Agaricomycetes</taxon>
        <taxon>Agaricomycetidae</taxon>
        <taxon>Atheliales</taxon>
        <taxon>Atheliaceae</taxon>
        <taxon>Athelia</taxon>
    </lineage>
</organism>
<accession>A0A166D3M0</accession>
<reference evidence="2 3" key="1">
    <citation type="journal article" date="2016" name="Mol. Biol. Evol.">
        <title>Comparative Genomics of Early-Diverging Mushroom-Forming Fungi Provides Insights into the Origins of Lignocellulose Decay Capabilities.</title>
        <authorList>
            <person name="Nagy L.G."/>
            <person name="Riley R."/>
            <person name="Tritt A."/>
            <person name="Adam C."/>
            <person name="Daum C."/>
            <person name="Floudas D."/>
            <person name="Sun H."/>
            <person name="Yadav J.S."/>
            <person name="Pangilinan J."/>
            <person name="Larsson K.H."/>
            <person name="Matsuura K."/>
            <person name="Barry K."/>
            <person name="Labutti K."/>
            <person name="Kuo R."/>
            <person name="Ohm R.A."/>
            <person name="Bhattacharya S.S."/>
            <person name="Shirouzu T."/>
            <person name="Yoshinaga Y."/>
            <person name="Martin F.M."/>
            <person name="Grigoriev I.V."/>
            <person name="Hibbett D.S."/>
        </authorList>
    </citation>
    <scope>NUCLEOTIDE SEQUENCE [LARGE SCALE GENOMIC DNA]</scope>
    <source>
        <strain evidence="2 3">CBS 109695</strain>
    </source>
</reference>
<dbReference type="PANTHER" id="PTHR31912:SF34">
    <property type="entry name" value="NOTOCHORD-RELATED PROTEIN"/>
    <property type="match status" value="1"/>
</dbReference>
<name>A0A166D3M0_9AGAM</name>
<dbReference type="OrthoDB" id="2246127at2759"/>
<evidence type="ECO:0000256" key="1">
    <source>
        <dbReference type="SAM" id="MobiDB-lite"/>
    </source>
</evidence>
<dbReference type="AlphaFoldDB" id="A0A166D3M0"/>
<sequence length="772" mass="86841">VRHRRGDVPEDSDWFPWADKETYVLDILRHLPRSLFSDAQMEIILWGMQMFGVHNLPSQAVMKEFDKALQQSCGIDSICYKGPLGHTYYVNHLGSIIAQEMANPTISPHLHYYPEDAGDKLSETWQGKRWLRELDSTLASQMIRIAHQDYYVHEPAKLVDGTVVMPVRWFTRAVGSGMGSQTRQVYWAEVWHLQPVASDEGYVGYVVHEYDTVEIPAHSLLLSMPQMVETFASESLPDPHTIIGIRGCSICPWRLTNSILSNRWRALAKGHRVVTFMIWLYCGDTSGNLSKKWNKHNSFLFTPAGLPRHMVHRQSNIHFLSTSNLAPPLEMLDGIASQLEEAQRDGIWAWDMSTQEIVLVIPAVHALLGDNPMQSELSCHVGMTGKFFCRCCWVKGRDAEDAEEPIGEAREDGGSDAGSVDSQTSEAAAPKKNGRKAETMQELVDRAHRFLGVSISIFETIEKLTARFRDASVIGSKTRVRQAKTNSGIKDTFQEVFTDHIFAFAGPLRGTKAEKQADLDEMLKSLPSDPMDTITLLKPHIGLDAHHDTPVEILHVILLGFIKYFWCDAISRMNSSQKALLTTCLSSLDVSGLGIPPLAGRTLVKYAGSLTGRDFRAITQAAPFVLYNLVPAECFETWLALCSHIPLVWQPMIDNLEEHLQTLQSAIDHFLNCTAHWTPRWFNKPKFHVLRHLVAHIRRFGPAILFATEGFESFNAVIRIQSVHSNQHAPSRDIASINRVHHLLSGGRFIPRMTPLSGECSPPLPFSDRVHD</sequence>
<evidence type="ECO:0000313" key="3">
    <source>
        <dbReference type="Proteomes" id="UP000076532"/>
    </source>
</evidence>
<keyword evidence="3" id="KW-1185">Reference proteome</keyword>
<feature type="non-terminal residue" evidence="2">
    <location>
        <position position="1"/>
    </location>
</feature>
<proteinExistence type="predicted"/>
<evidence type="ECO:0000313" key="2">
    <source>
        <dbReference type="EMBL" id="KZP14283.1"/>
    </source>
</evidence>
<protein>
    <submittedName>
        <fullName evidence="2">Uncharacterized protein</fullName>
    </submittedName>
</protein>
<dbReference type="EMBL" id="KV417619">
    <property type="protein sequence ID" value="KZP14283.1"/>
    <property type="molecule type" value="Genomic_DNA"/>
</dbReference>